<feature type="compositionally biased region" description="Basic residues" evidence="1">
    <location>
        <begin position="68"/>
        <end position="79"/>
    </location>
</feature>
<protein>
    <submittedName>
        <fullName evidence="2">Uncharacterized protein</fullName>
    </submittedName>
</protein>
<name>A0A433TL09_ELYCH</name>
<accession>A0A433TL09</accession>
<feature type="compositionally biased region" description="Low complexity" evidence="1">
    <location>
        <begin position="100"/>
        <end position="115"/>
    </location>
</feature>
<gene>
    <name evidence="2" type="ORF">EGW08_009986</name>
</gene>
<proteinExistence type="predicted"/>
<keyword evidence="3" id="KW-1185">Reference proteome</keyword>
<dbReference type="EMBL" id="RQTK01000295">
    <property type="protein sequence ID" value="RUS82248.1"/>
    <property type="molecule type" value="Genomic_DNA"/>
</dbReference>
<feature type="compositionally biased region" description="Low complexity" evidence="1">
    <location>
        <begin position="56"/>
        <end position="67"/>
    </location>
</feature>
<feature type="region of interest" description="Disordered" evidence="1">
    <location>
        <begin position="24"/>
        <end position="86"/>
    </location>
</feature>
<evidence type="ECO:0000256" key="1">
    <source>
        <dbReference type="SAM" id="MobiDB-lite"/>
    </source>
</evidence>
<dbReference type="OrthoDB" id="6160800at2759"/>
<reference evidence="2 3" key="1">
    <citation type="submission" date="2019-01" db="EMBL/GenBank/DDBJ databases">
        <title>A draft genome assembly of the solar-powered sea slug Elysia chlorotica.</title>
        <authorList>
            <person name="Cai H."/>
            <person name="Li Q."/>
            <person name="Fang X."/>
            <person name="Li J."/>
            <person name="Curtis N.E."/>
            <person name="Altenburger A."/>
            <person name="Shibata T."/>
            <person name="Feng M."/>
            <person name="Maeda T."/>
            <person name="Schwartz J.A."/>
            <person name="Shigenobu S."/>
            <person name="Lundholm N."/>
            <person name="Nishiyama T."/>
            <person name="Yang H."/>
            <person name="Hasebe M."/>
            <person name="Li S."/>
            <person name="Pierce S.K."/>
            <person name="Wang J."/>
        </authorList>
    </citation>
    <scope>NUCLEOTIDE SEQUENCE [LARGE SCALE GENOMIC DNA]</scope>
    <source>
        <strain evidence="2">EC2010</strain>
        <tissue evidence="2">Whole organism of an adult</tissue>
    </source>
</reference>
<feature type="region of interest" description="Disordered" evidence="1">
    <location>
        <begin position="100"/>
        <end position="133"/>
    </location>
</feature>
<dbReference type="AlphaFoldDB" id="A0A433TL09"/>
<evidence type="ECO:0000313" key="3">
    <source>
        <dbReference type="Proteomes" id="UP000271974"/>
    </source>
</evidence>
<dbReference type="Proteomes" id="UP000271974">
    <property type="component" value="Unassembled WGS sequence"/>
</dbReference>
<sequence>MRIGQSHSWLPLGLTPDESAVSPIMSARSTSPGRAYSYGSDEESEQRVPLKHQHHLPPQQQQQQQGGLHHHMLHHHHPHPQQDRVVYDPPWEHINFDQQMRSAQHNQQQNQQQQQRLGSSGGPTTTSESDEDNNRHMQRYSQADSLTTFGFVVAMVPITTKASCAIQGHDHLKPAVPVCLFSRRDLLSTAHDRFRRAEGESILEHQLIAAVDLAMRLRDCCRRALWRRLGDTRRPTGQTETSDILALKTLPFIRTRILVHPRGLCDNAWKHGERCFGNPSVLCPICLILIARAPRTLPMPPPTFPPPPPPPLEDIPQRSPAAVTRQRLGAAYSMGLGSRPAAQHKHVSWIHQIVSEPGCWFHKLQILAWSIRASAGQSL</sequence>
<evidence type="ECO:0000313" key="2">
    <source>
        <dbReference type="EMBL" id="RUS82248.1"/>
    </source>
</evidence>
<comment type="caution">
    <text evidence="2">The sequence shown here is derived from an EMBL/GenBank/DDBJ whole genome shotgun (WGS) entry which is preliminary data.</text>
</comment>
<organism evidence="2 3">
    <name type="scientific">Elysia chlorotica</name>
    <name type="common">Eastern emerald elysia</name>
    <name type="synonym">Sea slug</name>
    <dbReference type="NCBI Taxonomy" id="188477"/>
    <lineage>
        <taxon>Eukaryota</taxon>
        <taxon>Metazoa</taxon>
        <taxon>Spiralia</taxon>
        <taxon>Lophotrochozoa</taxon>
        <taxon>Mollusca</taxon>
        <taxon>Gastropoda</taxon>
        <taxon>Heterobranchia</taxon>
        <taxon>Euthyneura</taxon>
        <taxon>Panpulmonata</taxon>
        <taxon>Sacoglossa</taxon>
        <taxon>Placobranchoidea</taxon>
        <taxon>Plakobranchidae</taxon>
        <taxon>Elysia</taxon>
    </lineage>
</organism>